<feature type="coiled-coil region" evidence="1">
    <location>
        <begin position="526"/>
        <end position="588"/>
    </location>
</feature>
<feature type="compositionally biased region" description="Basic and acidic residues" evidence="2">
    <location>
        <begin position="85"/>
        <end position="105"/>
    </location>
</feature>
<protein>
    <submittedName>
        <fullName evidence="3">DISC1 scaffold protein</fullName>
    </submittedName>
</protein>
<dbReference type="InterPro" id="IPR026081">
    <property type="entry name" value="DISC1"/>
</dbReference>
<feature type="coiled-coil region" evidence="1">
    <location>
        <begin position="408"/>
        <end position="442"/>
    </location>
</feature>
<sequence length="791" mass="89319">MMFAGMIMVENSSKTPQTDTDSACHRCAVRTGGASPTAAVGSHRRRPGYMRSEPLNQSCDKTPVSGSPTTENTRKSASKLPSEQWLKDVFERDDSQDSSKTHCSCDVEENSSVPSPNVFNSSFSFIQQSLETSDLLDASTNKPVFKPSEWDRVKSETSNETCVALKPHTALGNHLSQSEISTAPTSQSEHEVFSLSSSPCSIGQSVQQKGLLLDRELWLVDLDVPWQRDRQISSSMASYVKESVQDSDSGSLDTEVTSSFSIDSSDSTSASSVTSGYDSATPSSDQSRDGLIKKYKDVLQDCLQSNRTNTKIKSIMMKLQRLQHKAVLDDDYDTAERFGKKLEELRRERAMLKPGLPSRHPELTGFLERLRTAVHSVIHRTDTHCSDDQGSGSSQSQPRTRETLLEEKQRIQKEMCDVQRRLEELRERSRAVEEQLELEELEEPVLRACDPAQLRLTARVLEDMISSEHRAQISQTEQQNVEQCEVVMSQRLGSSLRRKVSESETQLLTLHEAKLVAISGNDFSSAKELKTEIRNAYGERDRLEGLKRKLKTLSTGSGWDLSRMKEQHNQIKLELQEREAQYERSLKENTLKYIELLEDRLHSCGSPVLEHIWEADLEACHLLLKGLDQRASSIPETEDLPSVPGSASDVLLFSKEEADCAMLTALGGRWCPEADLQHSEFTKKLEEFLFCLEDASPEDLCGETTELTERCELISERLHYLEDQLQTAIDHRDKDLTHILTELCEVKAALQAMLSQLKEEEDGEKYCDVEEEQVEDEELEEEHYFSDSWEI</sequence>
<dbReference type="PANTHER" id="PTHR14332">
    <property type="entry name" value="DISRUPTED IN SCHIZOPHRENIA 1 PROTEIN"/>
    <property type="match status" value="1"/>
</dbReference>
<feature type="region of interest" description="Disordered" evidence="2">
    <location>
        <begin position="243"/>
        <end position="288"/>
    </location>
</feature>
<name>A0A8C1FRQ2_CYPCA</name>
<dbReference type="GO" id="GO:0060271">
    <property type="term" value="P:cilium assembly"/>
    <property type="evidence" value="ECO:0007669"/>
    <property type="project" value="TreeGrafter"/>
</dbReference>
<dbReference type="GeneTree" id="ENSGT00390000006176"/>
<dbReference type="Proteomes" id="UP001108240">
    <property type="component" value="Unplaced"/>
</dbReference>
<proteinExistence type="predicted"/>
<dbReference type="GO" id="GO:0001764">
    <property type="term" value="P:neuron migration"/>
    <property type="evidence" value="ECO:0007669"/>
    <property type="project" value="TreeGrafter"/>
</dbReference>
<keyword evidence="4" id="KW-1185">Reference proteome</keyword>
<feature type="region of interest" description="Disordered" evidence="2">
    <location>
        <begin position="771"/>
        <end position="791"/>
    </location>
</feature>
<feature type="compositionally biased region" description="Low complexity" evidence="2">
    <location>
        <begin position="257"/>
        <end position="279"/>
    </location>
</feature>
<evidence type="ECO:0000313" key="3">
    <source>
        <dbReference type="Ensembl" id="ENSCCRP00000096817.2"/>
    </source>
</evidence>
<evidence type="ECO:0000256" key="1">
    <source>
        <dbReference type="SAM" id="Coils"/>
    </source>
</evidence>
<feature type="compositionally biased region" description="Low complexity" evidence="2">
    <location>
        <begin position="388"/>
        <end position="397"/>
    </location>
</feature>
<evidence type="ECO:0000256" key="2">
    <source>
        <dbReference type="SAM" id="MobiDB-lite"/>
    </source>
</evidence>
<dbReference type="GO" id="GO:0005815">
    <property type="term" value="C:microtubule organizing center"/>
    <property type="evidence" value="ECO:0007669"/>
    <property type="project" value="TreeGrafter"/>
</dbReference>
<keyword evidence="1" id="KW-0175">Coiled coil</keyword>
<reference evidence="3" key="1">
    <citation type="submission" date="2025-08" db="UniProtKB">
        <authorList>
            <consortium name="Ensembl"/>
        </authorList>
    </citation>
    <scope>IDENTIFICATION</scope>
</reference>
<dbReference type="Ensembl" id="ENSCCRT00000105073.2">
    <property type="protein sequence ID" value="ENSCCRP00000096817.2"/>
    <property type="gene ID" value="ENSCCRG00000052147.2"/>
</dbReference>
<feature type="compositionally biased region" description="Acidic residues" evidence="2">
    <location>
        <begin position="771"/>
        <end position="781"/>
    </location>
</feature>
<feature type="compositionally biased region" description="Polar residues" evidence="2">
    <location>
        <begin position="246"/>
        <end position="256"/>
    </location>
</feature>
<feature type="compositionally biased region" description="Polar residues" evidence="2">
    <location>
        <begin position="54"/>
        <end position="71"/>
    </location>
</feature>
<accession>A0A8C1FRQ2</accession>
<dbReference type="OMA" id="WTGKEEM"/>
<organism evidence="3 4">
    <name type="scientific">Cyprinus carpio carpio</name>
    <dbReference type="NCBI Taxonomy" id="630221"/>
    <lineage>
        <taxon>Eukaryota</taxon>
        <taxon>Metazoa</taxon>
        <taxon>Chordata</taxon>
        <taxon>Craniata</taxon>
        <taxon>Vertebrata</taxon>
        <taxon>Euteleostomi</taxon>
        <taxon>Actinopterygii</taxon>
        <taxon>Neopterygii</taxon>
        <taxon>Teleostei</taxon>
        <taxon>Ostariophysi</taxon>
        <taxon>Cypriniformes</taxon>
        <taxon>Cyprinidae</taxon>
        <taxon>Cyprininae</taxon>
        <taxon>Cyprinus</taxon>
    </lineage>
</organism>
<feature type="region of interest" description="Disordered" evidence="2">
    <location>
        <begin position="33"/>
        <end position="113"/>
    </location>
</feature>
<dbReference type="AlphaFoldDB" id="A0A8C1FRQ2"/>
<feature type="region of interest" description="Disordered" evidence="2">
    <location>
        <begin position="382"/>
        <end position="403"/>
    </location>
</feature>
<dbReference type="GO" id="GO:0045111">
    <property type="term" value="C:intermediate filament cytoskeleton"/>
    <property type="evidence" value="ECO:0007669"/>
    <property type="project" value="TreeGrafter"/>
</dbReference>
<reference evidence="3" key="2">
    <citation type="submission" date="2025-09" db="UniProtKB">
        <authorList>
            <consortium name="Ensembl"/>
        </authorList>
    </citation>
    <scope>IDENTIFICATION</scope>
</reference>
<evidence type="ECO:0000313" key="4">
    <source>
        <dbReference type="Proteomes" id="UP001108240"/>
    </source>
</evidence>
<dbReference type="GO" id="GO:0005874">
    <property type="term" value="C:microtubule"/>
    <property type="evidence" value="ECO:0007669"/>
    <property type="project" value="TreeGrafter"/>
</dbReference>
<dbReference type="PANTHER" id="PTHR14332:SF3">
    <property type="entry name" value="DISRUPTED IN SCHIZOPHRENIA 1 PROTEIN"/>
    <property type="match status" value="1"/>
</dbReference>